<name>A0A6P8YDC6_THRPL</name>
<dbReference type="KEGG" id="tpal:117641293"/>
<proteinExistence type="predicted"/>
<evidence type="ECO:0000313" key="2">
    <source>
        <dbReference type="Proteomes" id="UP000515158"/>
    </source>
</evidence>
<dbReference type="InterPro" id="IPR039267">
    <property type="entry name" value="Lsm11"/>
</dbReference>
<evidence type="ECO:0000256" key="1">
    <source>
        <dbReference type="SAM" id="MobiDB-lite"/>
    </source>
</evidence>
<dbReference type="Proteomes" id="UP000515158">
    <property type="component" value="Unplaced"/>
</dbReference>
<dbReference type="GeneID" id="117641293"/>
<dbReference type="GO" id="GO:0071209">
    <property type="term" value="F:U7 snRNA binding"/>
    <property type="evidence" value="ECO:0007669"/>
    <property type="project" value="InterPro"/>
</dbReference>
<sequence>MSNIKHESSSSSDESLDVTSSKFDAMKALYSNKVKLPVPSAKPFDNMAKYESIAKRLRGELPEMKPISNEETASQSDLETAGTSQSQTSRVPKEEYQRFLPHQQMVRGKARKAASNLLTRMAAAPPPLQRLRQAAASNPRCRVRVVTRNERGVHGRLEGYVVLFDKHWNLAMADVTEVFYRTAPRRAKDFFVGR</sequence>
<dbReference type="GO" id="GO:0005683">
    <property type="term" value="C:U7 snRNP"/>
    <property type="evidence" value="ECO:0007669"/>
    <property type="project" value="TreeGrafter"/>
</dbReference>
<dbReference type="RefSeq" id="XP_034234381.1">
    <property type="nucleotide sequence ID" value="XM_034378490.1"/>
</dbReference>
<dbReference type="GO" id="GO:0006398">
    <property type="term" value="P:mRNA 3'-end processing by stem-loop binding and cleavage"/>
    <property type="evidence" value="ECO:0007669"/>
    <property type="project" value="TreeGrafter"/>
</dbReference>
<dbReference type="FunCoup" id="A0A6P8YDC6">
    <property type="interactions" value="222"/>
</dbReference>
<feature type="region of interest" description="Disordered" evidence="1">
    <location>
        <begin position="60"/>
        <end position="92"/>
    </location>
</feature>
<protein>
    <submittedName>
        <fullName evidence="3">U7 snRNA-associated Sm-like protein LSm11</fullName>
    </submittedName>
</protein>
<dbReference type="OrthoDB" id="10002367at2759"/>
<dbReference type="InterPro" id="IPR010920">
    <property type="entry name" value="LSM_dom_sf"/>
</dbReference>
<dbReference type="PANTHER" id="PTHR21415:SF1">
    <property type="entry name" value="U7 SNRNA-ASSOCIATED SM-LIKE PROTEIN LSM11"/>
    <property type="match status" value="1"/>
</dbReference>
<dbReference type="Gene3D" id="2.30.30.100">
    <property type="match status" value="1"/>
</dbReference>
<dbReference type="AlphaFoldDB" id="A0A6P8YDC6"/>
<dbReference type="PANTHER" id="PTHR21415">
    <property type="entry name" value="U7 SNRNA-ASSOCIATED SM-LIKE PROTEIN LSM11"/>
    <property type="match status" value="1"/>
</dbReference>
<feature type="compositionally biased region" description="Polar residues" evidence="1">
    <location>
        <begin position="69"/>
        <end position="90"/>
    </location>
</feature>
<gene>
    <name evidence="3" type="primary">LOC117641293</name>
</gene>
<reference evidence="3" key="1">
    <citation type="submission" date="2025-08" db="UniProtKB">
        <authorList>
            <consortium name="RefSeq"/>
        </authorList>
    </citation>
    <scope>IDENTIFICATION</scope>
    <source>
        <tissue evidence="3">Total insect</tissue>
    </source>
</reference>
<dbReference type="InParanoid" id="A0A6P8YDC6"/>
<keyword evidence="2" id="KW-1185">Reference proteome</keyword>
<organism evidence="3">
    <name type="scientific">Thrips palmi</name>
    <name type="common">Melon thrips</name>
    <dbReference type="NCBI Taxonomy" id="161013"/>
    <lineage>
        <taxon>Eukaryota</taxon>
        <taxon>Metazoa</taxon>
        <taxon>Ecdysozoa</taxon>
        <taxon>Arthropoda</taxon>
        <taxon>Hexapoda</taxon>
        <taxon>Insecta</taxon>
        <taxon>Pterygota</taxon>
        <taxon>Neoptera</taxon>
        <taxon>Paraneoptera</taxon>
        <taxon>Thysanoptera</taxon>
        <taxon>Terebrantia</taxon>
        <taxon>Thripoidea</taxon>
        <taxon>Thripidae</taxon>
        <taxon>Thrips</taxon>
    </lineage>
</organism>
<evidence type="ECO:0000313" key="3">
    <source>
        <dbReference type="RefSeq" id="XP_034234381.1"/>
    </source>
</evidence>
<accession>A0A6P8YDC6</accession>
<dbReference type="SUPFAM" id="SSF50182">
    <property type="entry name" value="Sm-like ribonucleoproteins"/>
    <property type="match status" value="1"/>
</dbReference>